<evidence type="ECO:0000313" key="2">
    <source>
        <dbReference type="EMBL" id="CAG8824257.1"/>
    </source>
</evidence>
<name>A0A9N9PK55_9GLOM</name>
<evidence type="ECO:0000256" key="1">
    <source>
        <dbReference type="SAM" id="MobiDB-lite"/>
    </source>
</evidence>
<dbReference type="AlphaFoldDB" id="A0A9N9PK55"/>
<dbReference type="Proteomes" id="UP000789405">
    <property type="component" value="Unassembled WGS sequence"/>
</dbReference>
<feature type="non-terminal residue" evidence="2">
    <location>
        <position position="84"/>
    </location>
</feature>
<evidence type="ECO:0000313" key="3">
    <source>
        <dbReference type="Proteomes" id="UP000789405"/>
    </source>
</evidence>
<comment type="caution">
    <text evidence="2">The sequence shown here is derived from an EMBL/GenBank/DDBJ whole genome shotgun (WGS) entry which is preliminary data.</text>
</comment>
<gene>
    <name evidence="2" type="ORF">DERYTH_LOCUS27665</name>
</gene>
<sequence>IENYAINVLVKNNKNIASINFDFNRYTATINLFDSNYRVLDLDTSNNQNSETENNLIKLFSNGQYNENEDLNNNEHSRRNDLVQ</sequence>
<accession>A0A9N9PK55</accession>
<reference evidence="2" key="1">
    <citation type="submission" date="2021-06" db="EMBL/GenBank/DDBJ databases">
        <authorList>
            <person name="Kallberg Y."/>
            <person name="Tangrot J."/>
            <person name="Rosling A."/>
        </authorList>
    </citation>
    <scope>NUCLEOTIDE SEQUENCE</scope>
    <source>
        <strain evidence="2">MA453B</strain>
    </source>
</reference>
<feature type="compositionally biased region" description="Basic and acidic residues" evidence="1">
    <location>
        <begin position="73"/>
        <end position="84"/>
    </location>
</feature>
<organism evidence="2 3">
    <name type="scientific">Dentiscutata erythropus</name>
    <dbReference type="NCBI Taxonomy" id="1348616"/>
    <lineage>
        <taxon>Eukaryota</taxon>
        <taxon>Fungi</taxon>
        <taxon>Fungi incertae sedis</taxon>
        <taxon>Mucoromycota</taxon>
        <taxon>Glomeromycotina</taxon>
        <taxon>Glomeromycetes</taxon>
        <taxon>Diversisporales</taxon>
        <taxon>Gigasporaceae</taxon>
        <taxon>Dentiscutata</taxon>
    </lineage>
</organism>
<feature type="non-terminal residue" evidence="2">
    <location>
        <position position="1"/>
    </location>
</feature>
<proteinExistence type="predicted"/>
<dbReference type="EMBL" id="CAJVPY010064547">
    <property type="protein sequence ID" value="CAG8824257.1"/>
    <property type="molecule type" value="Genomic_DNA"/>
</dbReference>
<keyword evidence="3" id="KW-1185">Reference proteome</keyword>
<protein>
    <submittedName>
        <fullName evidence="2">14345_t:CDS:1</fullName>
    </submittedName>
</protein>
<feature type="region of interest" description="Disordered" evidence="1">
    <location>
        <begin position="65"/>
        <end position="84"/>
    </location>
</feature>